<dbReference type="PANTHER" id="PTHR12486">
    <property type="entry name" value="APRATAXIN-RELATED"/>
    <property type="match status" value="1"/>
</dbReference>
<evidence type="ECO:0000313" key="10">
    <source>
        <dbReference type="Proteomes" id="UP000076874"/>
    </source>
</evidence>
<dbReference type="InterPro" id="IPR011146">
    <property type="entry name" value="HIT-like"/>
</dbReference>
<dbReference type="GO" id="GO:0000012">
    <property type="term" value="P:single strand break repair"/>
    <property type="evidence" value="ECO:0007669"/>
    <property type="project" value="TreeGrafter"/>
</dbReference>
<dbReference type="PANTHER" id="PTHR12486:SF4">
    <property type="entry name" value="APRATAXIN"/>
    <property type="match status" value="1"/>
</dbReference>
<evidence type="ECO:0000256" key="5">
    <source>
        <dbReference type="ARBA" id="ARBA00023242"/>
    </source>
</evidence>
<dbReference type="GO" id="GO:1990165">
    <property type="term" value="F:single-strand break-containing DNA binding"/>
    <property type="evidence" value="ECO:0007669"/>
    <property type="project" value="TreeGrafter"/>
</dbReference>
<keyword evidence="5" id="KW-0539">Nucleus</keyword>
<evidence type="ECO:0000256" key="4">
    <source>
        <dbReference type="ARBA" id="ARBA00023125"/>
    </source>
</evidence>
<evidence type="ECO:0000256" key="1">
    <source>
        <dbReference type="ARBA" id="ARBA00004123"/>
    </source>
</evidence>
<sequence length="342" mass="37434">MAGEHGEDYEDAMTEEELAGSAAEQTTTKDNKRANNAFAELMAPKRAKPPPPPPPPSHAYGARYLPGREALGMYIANPAKYTPKTTTTTTTTTATSGDVAGQVIYFSDDFVAVHDKFPKSAVHCLLLPRDPAVSRQHPVALLNRTDPDGVLLRQRICAEAAKLQAIVAAELRRRFGRFSAADAAREAVLRGEGDDNKDGNDDTAAILPPGRDWSQEVLVGVHARPSMNHLHVHVLSRDMHSARLRNRKHYNSFTTPFLVRLEEFPLAADDPRQPGPHHTSSTRRDEGGGGGGGGSGSVRGDGGHTGFLGRSMTCWRCRKGFGNKFQELKRHLDVEFEAWKRE</sequence>
<dbReference type="GO" id="GO:0005634">
    <property type="term" value="C:nucleus"/>
    <property type="evidence" value="ECO:0007669"/>
    <property type="project" value="UniProtKB-SubCell"/>
</dbReference>
<dbReference type="GO" id="GO:0003725">
    <property type="term" value="F:double-stranded RNA binding"/>
    <property type="evidence" value="ECO:0007669"/>
    <property type="project" value="TreeGrafter"/>
</dbReference>
<dbReference type="AlphaFoldDB" id="A0A167X7W0"/>
<keyword evidence="3" id="KW-0862">Zinc</keyword>
<evidence type="ECO:0000313" key="9">
    <source>
        <dbReference type="EMBL" id="OAA64637.1"/>
    </source>
</evidence>
<proteinExistence type="predicted"/>
<dbReference type="GO" id="GO:0003697">
    <property type="term" value="F:single-stranded DNA binding"/>
    <property type="evidence" value="ECO:0007669"/>
    <property type="project" value="TreeGrafter"/>
</dbReference>
<dbReference type="STRING" id="1081102.A0A167X7W0"/>
<dbReference type="Gene3D" id="3.30.428.10">
    <property type="entry name" value="HIT-like"/>
    <property type="match status" value="1"/>
</dbReference>
<feature type="region of interest" description="Disordered" evidence="6">
    <location>
        <begin position="266"/>
        <end position="304"/>
    </location>
</feature>
<dbReference type="Proteomes" id="UP000076874">
    <property type="component" value="Unassembled WGS sequence"/>
</dbReference>
<feature type="compositionally biased region" description="Acidic residues" evidence="6">
    <location>
        <begin position="7"/>
        <end position="18"/>
    </location>
</feature>
<evidence type="ECO:0000256" key="3">
    <source>
        <dbReference type="ARBA" id="ARBA00022833"/>
    </source>
</evidence>
<dbReference type="SUPFAM" id="SSF54197">
    <property type="entry name" value="HIT-like"/>
    <property type="match status" value="2"/>
</dbReference>
<evidence type="ECO:0000256" key="2">
    <source>
        <dbReference type="ARBA" id="ARBA00022723"/>
    </source>
</evidence>
<dbReference type="OrthoDB" id="3512845at2759"/>
<dbReference type="Pfam" id="PF01230">
    <property type="entry name" value="HIT"/>
    <property type="match status" value="1"/>
</dbReference>
<keyword evidence="2" id="KW-0479">Metal-binding</keyword>
<organism evidence="9 10">
    <name type="scientific">Niveomyces insectorum RCEF 264</name>
    <dbReference type="NCBI Taxonomy" id="1081102"/>
    <lineage>
        <taxon>Eukaryota</taxon>
        <taxon>Fungi</taxon>
        <taxon>Dikarya</taxon>
        <taxon>Ascomycota</taxon>
        <taxon>Pezizomycotina</taxon>
        <taxon>Sordariomycetes</taxon>
        <taxon>Hypocreomycetidae</taxon>
        <taxon>Hypocreales</taxon>
        <taxon>Cordycipitaceae</taxon>
        <taxon>Niveomyces</taxon>
    </lineage>
</organism>
<name>A0A167X7W0_9HYPO</name>
<reference evidence="9 10" key="1">
    <citation type="journal article" date="2016" name="Genome Biol. Evol.">
        <title>Divergent and convergent evolution of fungal pathogenicity.</title>
        <authorList>
            <person name="Shang Y."/>
            <person name="Xiao G."/>
            <person name="Zheng P."/>
            <person name="Cen K."/>
            <person name="Zhan S."/>
            <person name="Wang C."/>
        </authorList>
    </citation>
    <scope>NUCLEOTIDE SEQUENCE [LARGE SCALE GENOMIC DNA]</scope>
    <source>
        <strain evidence="9 10">RCEF 264</strain>
    </source>
</reference>
<evidence type="ECO:0000259" key="8">
    <source>
        <dbReference type="Pfam" id="PF16278"/>
    </source>
</evidence>
<accession>A0A167X7W0</accession>
<gene>
    <name evidence="9" type="ORF">SPI_03284</name>
</gene>
<feature type="compositionally biased region" description="Gly residues" evidence="6">
    <location>
        <begin position="288"/>
        <end position="304"/>
    </location>
</feature>
<comment type="caution">
    <text evidence="9">The sequence shown here is derived from an EMBL/GenBank/DDBJ whole genome shotgun (WGS) entry which is preliminary data.</text>
</comment>
<feature type="domain" description="Aprataxin C2HE/C2H2/C2HC zinc finger" evidence="8">
    <location>
        <begin position="254"/>
        <end position="337"/>
    </location>
</feature>
<evidence type="ECO:0000256" key="6">
    <source>
        <dbReference type="SAM" id="MobiDB-lite"/>
    </source>
</evidence>
<dbReference type="GO" id="GO:0046872">
    <property type="term" value="F:metal ion binding"/>
    <property type="evidence" value="ECO:0007669"/>
    <property type="project" value="UniProtKB-KW"/>
</dbReference>
<dbReference type="Pfam" id="PF16278">
    <property type="entry name" value="zf-C2HE"/>
    <property type="match status" value="1"/>
</dbReference>
<keyword evidence="10" id="KW-1185">Reference proteome</keyword>
<feature type="domain" description="HIT" evidence="7">
    <location>
        <begin position="100"/>
        <end position="239"/>
    </location>
</feature>
<dbReference type="GO" id="GO:0033699">
    <property type="term" value="F:DNA 5'-adenosine monophosphate hydrolase activity"/>
    <property type="evidence" value="ECO:0007669"/>
    <property type="project" value="TreeGrafter"/>
</dbReference>
<dbReference type="EMBL" id="AZHD01000004">
    <property type="protein sequence ID" value="OAA64637.1"/>
    <property type="molecule type" value="Genomic_DNA"/>
</dbReference>
<evidence type="ECO:0000259" key="7">
    <source>
        <dbReference type="Pfam" id="PF01230"/>
    </source>
</evidence>
<feature type="region of interest" description="Disordered" evidence="6">
    <location>
        <begin position="1"/>
        <end position="63"/>
    </location>
</feature>
<comment type="subcellular location">
    <subcellularLocation>
        <location evidence="1">Nucleus</location>
    </subcellularLocation>
</comment>
<dbReference type="GO" id="GO:0030983">
    <property type="term" value="F:mismatched DNA binding"/>
    <property type="evidence" value="ECO:0007669"/>
    <property type="project" value="TreeGrafter"/>
</dbReference>
<dbReference type="InterPro" id="IPR036265">
    <property type="entry name" value="HIT-like_sf"/>
</dbReference>
<keyword evidence="4" id="KW-0238">DNA-binding</keyword>
<protein>
    <submittedName>
        <fullName evidence="9">Histidine triad nucleotide-binding protein</fullName>
    </submittedName>
</protein>
<dbReference type="InterPro" id="IPR032566">
    <property type="entry name" value="Znf-C2HE"/>
</dbReference>